<proteinExistence type="inferred from homology"/>
<dbReference type="Proteomes" id="UP000254889">
    <property type="component" value="Chromosome"/>
</dbReference>
<feature type="domain" description="NIPSNAP" evidence="2">
    <location>
        <begin position="4"/>
        <end position="104"/>
    </location>
</feature>
<name>A0A345ZVQ2_9HYPH</name>
<evidence type="ECO:0000313" key="4">
    <source>
        <dbReference type="Proteomes" id="UP000254889"/>
    </source>
</evidence>
<dbReference type="KEGG" id="ptaw:DW352_11040"/>
<dbReference type="RefSeq" id="WP_115691191.1">
    <property type="nucleotide sequence ID" value="NZ_CP031417.1"/>
</dbReference>
<accession>A0A345ZVQ2</accession>
<dbReference type="OrthoDB" id="4124121at2"/>
<evidence type="ECO:0000259" key="2">
    <source>
        <dbReference type="Pfam" id="PF07978"/>
    </source>
</evidence>
<dbReference type="InterPro" id="IPR011008">
    <property type="entry name" value="Dimeric_a/b-barrel"/>
</dbReference>
<keyword evidence="4" id="KW-1185">Reference proteome</keyword>
<dbReference type="EMBL" id="CP031417">
    <property type="protein sequence ID" value="AXK80999.1"/>
    <property type="molecule type" value="Genomic_DNA"/>
</dbReference>
<dbReference type="InterPro" id="IPR012577">
    <property type="entry name" value="NIPSNAP"/>
</dbReference>
<dbReference type="SUPFAM" id="SSF54909">
    <property type="entry name" value="Dimeric alpha+beta barrel"/>
    <property type="match status" value="1"/>
</dbReference>
<dbReference type="InterPro" id="IPR051557">
    <property type="entry name" value="NipSnap_domain"/>
</dbReference>
<dbReference type="Gene3D" id="3.30.70.100">
    <property type="match status" value="1"/>
</dbReference>
<dbReference type="AlphaFoldDB" id="A0A345ZVQ2"/>
<comment type="similarity">
    <text evidence="1">Belongs to the NipSnap family.</text>
</comment>
<evidence type="ECO:0000256" key="1">
    <source>
        <dbReference type="ARBA" id="ARBA00005291"/>
    </source>
</evidence>
<protein>
    <submittedName>
        <fullName evidence="3">NIPSNAP family protein</fullName>
    </submittedName>
</protein>
<organism evidence="3 4">
    <name type="scientific">Pseudolabrys taiwanensis</name>
    <dbReference type="NCBI Taxonomy" id="331696"/>
    <lineage>
        <taxon>Bacteria</taxon>
        <taxon>Pseudomonadati</taxon>
        <taxon>Pseudomonadota</taxon>
        <taxon>Alphaproteobacteria</taxon>
        <taxon>Hyphomicrobiales</taxon>
        <taxon>Xanthobacteraceae</taxon>
        <taxon>Pseudolabrys</taxon>
    </lineage>
</organism>
<dbReference type="Pfam" id="PF07978">
    <property type="entry name" value="NIPSNAP"/>
    <property type="match status" value="1"/>
</dbReference>
<gene>
    <name evidence="3" type="ORF">DW352_11040</name>
</gene>
<reference evidence="3 4" key="1">
    <citation type="submission" date="2018-07" db="EMBL/GenBank/DDBJ databases">
        <authorList>
            <person name="Quirk P.G."/>
            <person name="Krulwich T.A."/>
        </authorList>
    </citation>
    <scope>NUCLEOTIDE SEQUENCE [LARGE SCALE GENOMIC DNA]</scope>
    <source>
        <strain evidence="3 4">CC-BB4</strain>
    </source>
</reference>
<evidence type="ECO:0000313" key="3">
    <source>
        <dbReference type="EMBL" id="AXK80999.1"/>
    </source>
</evidence>
<sequence>MLLDVRTYKCKPGRVPAQLEIYKKYGYPVQLRYMGEPLMYAVAESGELNTFTHVWVYDSAADREEKRGRMMKDPDWAVYLAENVKGGHIVEQKTVLMTPAAFAPKPAMPTIHK</sequence>
<dbReference type="PANTHER" id="PTHR21017">
    <property type="entry name" value="NIPSNAP-RELATED"/>
    <property type="match status" value="1"/>
</dbReference>
<dbReference type="PANTHER" id="PTHR21017:SF17">
    <property type="entry name" value="PROTEIN NIPSNAP"/>
    <property type="match status" value="1"/>
</dbReference>